<comment type="similarity">
    <text evidence="2">Belongs to the JARID1 histone demethylase family.</text>
</comment>
<dbReference type="AlphaFoldDB" id="A0A4Y7K4Z3"/>
<protein>
    <submittedName>
        <fullName evidence="5">Uncharacterized protein</fullName>
    </submittedName>
</protein>
<organism evidence="5 6">
    <name type="scientific">Papaver somniferum</name>
    <name type="common">Opium poppy</name>
    <dbReference type="NCBI Taxonomy" id="3469"/>
    <lineage>
        <taxon>Eukaryota</taxon>
        <taxon>Viridiplantae</taxon>
        <taxon>Streptophyta</taxon>
        <taxon>Embryophyta</taxon>
        <taxon>Tracheophyta</taxon>
        <taxon>Spermatophyta</taxon>
        <taxon>Magnoliopsida</taxon>
        <taxon>Ranunculales</taxon>
        <taxon>Papaveraceae</taxon>
        <taxon>Papaveroideae</taxon>
        <taxon>Papaver</taxon>
    </lineage>
</organism>
<dbReference type="PANTHER" id="PTHR12549">
    <property type="entry name" value="JMJC DOMAIN-CONTAINING HISTONE DEMETHYLATION PROTEIN"/>
    <property type="match status" value="1"/>
</dbReference>
<proteinExistence type="inferred from homology"/>
<dbReference type="GO" id="GO:0046872">
    <property type="term" value="F:metal ion binding"/>
    <property type="evidence" value="ECO:0007669"/>
    <property type="project" value="UniProtKB-KW"/>
</dbReference>
<dbReference type="Gramene" id="RZC68424">
    <property type="protein sequence ID" value="RZC68424"/>
    <property type="gene ID" value="C5167_031662"/>
</dbReference>
<keyword evidence="6" id="KW-1185">Reference proteome</keyword>
<dbReference type="GO" id="GO:0000785">
    <property type="term" value="C:chromatin"/>
    <property type="evidence" value="ECO:0007669"/>
    <property type="project" value="TreeGrafter"/>
</dbReference>
<gene>
    <name evidence="5" type="ORF">C5167_031662</name>
</gene>
<name>A0A4Y7K4Z3_PAPSO</name>
<evidence type="ECO:0000313" key="5">
    <source>
        <dbReference type="EMBL" id="RZC68424.1"/>
    </source>
</evidence>
<evidence type="ECO:0000256" key="3">
    <source>
        <dbReference type="ARBA" id="ARBA00022723"/>
    </source>
</evidence>
<reference evidence="5 6" key="1">
    <citation type="journal article" date="2018" name="Science">
        <title>The opium poppy genome and morphinan production.</title>
        <authorList>
            <person name="Guo L."/>
            <person name="Winzer T."/>
            <person name="Yang X."/>
            <person name="Li Y."/>
            <person name="Ning Z."/>
            <person name="He Z."/>
            <person name="Teodor R."/>
            <person name="Lu Y."/>
            <person name="Bowser T.A."/>
            <person name="Graham I.A."/>
            <person name="Ye K."/>
        </authorList>
    </citation>
    <scope>NUCLEOTIDE SEQUENCE [LARGE SCALE GENOMIC DNA]</scope>
    <source>
        <strain evidence="6">cv. HN1</strain>
        <tissue evidence="5">Leaves</tissue>
    </source>
</reference>
<evidence type="ECO:0000256" key="1">
    <source>
        <dbReference type="ARBA" id="ARBA00004123"/>
    </source>
</evidence>
<dbReference type="InterPro" id="IPR045109">
    <property type="entry name" value="LSDs-like"/>
</dbReference>
<dbReference type="Proteomes" id="UP000316621">
    <property type="component" value="Chromosome 7"/>
</dbReference>
<dbReference type="EMBL" id="CM010721">
    <property type="protein sequence ID" value="RZC68424.1"/>
    <property type="molecule type" value="Genomic_DNA"/>
</dbReference>
<keyword evidence="3" id="KW-0479">Metal-binding</keyword>
<sequence length="263" mass="30091">MVQRYPGHTTEAIAESFPICRGSCNCKTMIAFWQHDLKSQKMKMEAEERLKYCKYLLQALLPVLNQIHEEQVMEKEIEAKIQCVWLKLKMGLTVESVRDCNRAVVCLPSYTKERDGKCFYRKLRGCNPGSRYAMNMELSSGGNSNIKDELEIIKKQSRGVKNSPKKASNMNCSSIVKEIEKRKYSKGDMDSPEALDELESELEELEGAELEEQILQPATMVIMLQHLQLYHLQFRQFTVDSQKFQLCGGRSFEGFPVGVSPAT</sequence>
<evidence type="ECO:0000256" key="2">
    <source>
        <dbReference type="ARBA" id="ARBA00006801"/>
    </source>
</evidence>
<dbReference type="GO" id="GO:0006357">
    <property type="term" value="P:regulation of transcription by RNA polymerase II"/>
    <property type="evidence" value="ECO:0007669"/>
    <property type="project" value="TreeGrafter"/>
</dbReference>
<dbReference type="GO" id="GO:0000118">
    <property type="term" value="C:histone deacetylase complex"/>
    <property type="evidence" value="ECO:0007669"/>
    <property type="project" value="TreeGrafter"/>
</dbReference>
<dbReference type="GO" id="GO:0003712">
    <property type="term" value="F:transcription coregulator activity"/>
    <property type="evidence" value="ECO:0007669"/>
    <property type="project" value="TreeGrafter"/>
</dbReference>
<keyword evidence="4" id="KW-0539">Nucleus</keyword>
<accession>A0A4Y7K4Z3</accession>
<dbReference type="PANTHER" id="PTHR12549:SF11">
    <property type="entry name" value="LYSINE-SPECIFIC DEMETHYLASE JMJ25"/>
    <property type="match status" value="1"/>
</dbReference>
<evidence type="ECO:0000256" key="4">
    <source>
        <dbReference type="ARBA" id="ARBA00023242"/>
    </source>
</evidence>
<evidence type="ECO:0000313" key="6">
    <source>
        <dbReference type="Proteomes" id="UP000316621"/>
    </source>
</evidence>
<dbReference type="GO" id="GO:0032454">
    <property type="term" value="F:histone H3K9 demethylase activity"/>
    <property type="evidence" value="ECO:0007669"/>
    <property type="project" value="InterPro"/>
</dbReference>
<comment type="subcellular location">
    <subcellularLocation>
        <location evidence="1">Nucleus</location>
    </subcellularLocation>
</comment>
<dbReference type="GO" id="GO:0031490">
    <property type="term" value="F:chromatin DNA binding"/>
    <property type="evidence" value="ECO:0007669"/>
    <property type="project" value="TreeGrafter"/>
</dbReference>